<keyword evidence="3" id="KW-1185">Reference proteome</keyword>
<evidence type="ECO:0000313" key="2">
    <source>
        <dbReference type="EMBL" id="CAG9797727.1"/>
    </source>
</evidence>
<dbReference type="PROSITE" id="PS01179">
    <property type="entry name" value="PID"/>
    <property type="match status" value="1"/>
</dbReference>
<evidence type="ECO:0000259" key="1">
    <source>
        <dbReference type="PROSITE" id="PS01179"/>
    </source>
</evidence>
<dbReference type="InterPro" id="IPR006020">
    <property type="entry name" value="PTB/PI_dom"/>
</dbReference>
<evidence type="ECO:0000313" key="3">
    <source>
        <dbReference type="Proteomes" id="UP001153620"/>
    </source>
</evidence>
<dbReference type="SMART" id="SM00462">
    <property type="entry name" value="PTB"/>
    <property type="match status" value="1"/>
</dbReference>
<dbReference type="SUPFAM" id="SSF50729">
    <property type="entry name" value="PH domain-like"/>
    <property type="match status" value="1"/>
</dbReference>
<reference evidence="2" key="2">
    <citation type="submission" date="2022-10" db="EMBL/GenBank/DDBJ databases">
        <authorList>
            <consortium name="ENA_rothamsted_submissions"/>
            <consortium name="culmorum"/>
            <person name="King R."/>
        </authorList>
    </citation>
    <scope>NUCLEOTIDE SEQUENCE</scope>
</reference>
<dbReference type="AlphaFoldDB" id="A0A9N9WLR7"/>
<dbReference type="PANTHER" id="PTHR11232">
    <property type="entry name" value="PHOSPHOTYROSINE INTERACTION DOMAIN-CONTAINING FAMILY MEMBER"/>
    <property type="match status" value="1"/>
</dbReference>
<protein>
    <recommendedName>
        <fullName evidence="1">PID domain-containing protein</fullName>
    </recommendedName>
</protein>
<organism evidence="2 3">
    <name type="scientific">Chironomus riparius</name>
    <dbReference type="NCBI Taxonomy" id="315576"/>
    <lineage>
        <taxon>Eukaryota</taxon>
        <taxon>Metazoa</taxon>
        <taxon>Ecdysozoa</taxon>
        <taxon>Arthropoda</taxon>
        <taxon>Hexapoda</taxon>
        <taxon>Insecta</taxon>
        <taxon>Pterygota</taxon>
        <taxon>Neoptera</taxon>
        <taxon>Endopterygota</taxon>
        <taxon>Diptera</taxon>
        <taxon>Nematocera</taxon>
        <taxon>Chironomoidea</taxon>
        <taxon>Chironomidae</taxon>
        <taxon>Chironominae</taxon>
        <taxon>Chironomus</taxon>
    </lineage>
</organism>
<reference evidence="2" key="1">
    <citation type="submission" date="2022-01" db="EMBL/GenBank/DDBJ databases">
        <authorList>
            <person name="King R."/>
        </authorList>
    </citation>
    <scope>NUCLEOTIDE SEQUENCE</scope>
</reference>
<dbReference type="Gene3D" id="2.30.29.30">
    <property type="entry name" value="Pleckstrin-homology domain (PH domain)/Phosphotyrosine-binding domain (PTB)"/>
    <property type="match status" value="1"/>
</dbReference>
<feature type="domain" description="PID" evidence="1">
    <location>
        <begin position="65"/>
        <end position="235"/>
    </location>
</feature>
<sequence>MYFSLHKTSINYLEFIIIIMSFLFKWNNKNNCKHKKLNEELALASSIKDFTESPLDLNDEELTDDAVVYTLKFIGSTPLLQAKPEETKKTRFSKKPNLATTSAIKKVIAASKSQKKLTDVTISISPKGINVFDTVTEEPVLEIPIYKISYCSVDSAHDTIFSFVSTTADKEENFEINQFGSPDSPIGQLESSSSLDDDNDLILHAFQCNKRKLAHTVTLSVARSFERAFQIYQSEQFLKDIREKKTNKENIVSKNTENIKNLMSSGDKNDEKCLIDLDDGPQLNFLYSKERNREFLQNTWVSFE</sequence>
<dbReference type="Proteomes" id="UP001153620">
    <property type="component" value="Chromosome 1"/>
</dbReference>
<gene>
    <name evidence="2" type="ORF">CHIRRI_LOCUS716</name>
</gene>
<proteinExistence type="predicted"/>
<dbReference type="InterPro" id="IPR011993">
    <property type="entry name" value="PH-like_dom_sf"/>
</dbReference>
<dbReference type="Pfam" id="PF00640">
    <property type="entry name" value="PID"/>
    <property type="match status" value="1"/>
</dbReference>
<name>A0A9N9WLR7_9DIPT</name>
<dbReference type="EMBL" id="OU895877">
    <property type="protein sequence ID" value="CAG9797727.1"/>
    <property type="molecule type" value="Genomic_DNA"/>
</dbReference>
<dbReference type="OrthoDB" id="9999955at2759"/>
<dbReference type="PANTHER" id="PTHR11232:SF74">
    <property type="entry name" value="PTB DOMAIN-CONTAINING ADAPTER PROTEIN CED-6-LIKE PROTEIN"/>
    <property type="match status" value="1"/>
</dbReference>
<accession>A0A9N9WLR7</accession>
<dbReference type="InterPro" id="IPR051133">
    <property type="entry name" value="Adapter_Engulfment-Domain"/>
</dbReference>